<feature type="transmembrane region" description="Helical" evidence="1">
    <location>
        <begin position="663"/>
        <end position="681"/>
    </location>
</feature>
<feature type="transmembrane region" description="Helical" evidence="1">
    <location>
        <begin position="688"/>
        <end position="711"/>
    </location>
</feature>
<evidence type="ECO:0000313" key="2">
    <source>
        <dbReference type="EMBL" id="MDR5894400.1"/>
    </source>
</evidence>
<keyword evidence="3" id="KW-1185">Reference proteome</keyword>
<gene>
    <name evidence="2" type="ORF">QC820_16545</name>
</gene>
<comment type="caution">
    <text evidence="2">The sequence shown here is derived from an EMBL/GenBank/DDBJ whole genome shotgun (WGS) entry which is preliminary data.</text>
</comment>
<dbReference type="RefSeq" id="WP_309637695.1">
    <property type="nucleotide sequence ID" value="NZ_JARWAL010000029.1"/>
</dbReference>
<dbReference type="InterPro" id="IPR048126">
    <property type="entry name" value="Toxin_VasX"/>
</dbReference>
<keyword evidence="1" id="KW-0812">Transmembrane</keyword>
<protein>
    <submittedName>
        <fullName evidence="2">T6SS effector BTH_I2691 family protein</fullName>
    </submittedName>
</protein>
<feature type="transmembrane region" description="Helical" evidence="1">
    <location>
        <begin position="629"/>
        <end position="648"/>
    </location>
</feature>
<keyword evidence="1" id="KW-0472">Membrane</keyword>
<evidence type="ECO:0000313" key="3">
    <source>
        <dbReference type="Proteomes" id="UP001252270"/>
    </source>
</evidence>
<accession>A0ABU1GRD5</accession>
<proteinExistence type="predicted"/>
<feature type="non-terminal residue" evidence="2">
    <location>
        <position position="1"/>
    </location>
</feature>
<evidence type="ECO:0000256" key="1">
    <source>
        <dbReference type="SAM" id="Phobius"/>
    </source>
</evidence>
<keyword evidence="1" id="KW-1133">Transmembrane helix</keyword>
<sequence length="756" mass="83206">PNADEAGDIYLAFSDTAWTKRVWHEHATNAEVGDGGLRRRDHMRKLSLVEWRGDSAEHAAPLGELEERVAEAGYPWQLPNPMLQFVASEAGGAATSTPFGHSLAPMNGIGGWQAEGLQRWAEAQAEPLDTPPVMVALEDPVGIAADLAGLMGVRLREKMADSEHARPLAISSAISNSRQSIREDAENRQIYRTERRAYQLVYGGGHGAGGAALAGALSTRVRERQQEMLERWRDPTPEQLATARDAAWRSYRDKLDKPRLQSWEAAWQQKLQSFDTEQLAPLARAHVEWMESDNLYQHLDAQHDDKDIDSGAAFVDALLLCIQDTQEYAPCAALYERWLSATTVERRNLLLRALGYHQEAILEQWEGQVRGGLQPEALRGLPWDALITGYGETLDALSDGSQNAVVRLTSAVGGPFGKVAARAVDRAVGPALVAMGVIARAPVMLVDVTMGKGQAIAELVARMVAINPEVGTLDDLNRAIDIQMRKARIFGTPVEGTGRHRYLIMADPRVVGDFPGRDAQANARRFAKAVILTSDDRQEMTRLRWRQLLPTEAGLGVVAGILQIIALGKLADDLANSLEHEKNENRWRYHAGIAGLVGLLSETVGRWSESASQAGSRLGRFIERYLGRFLRFVGRGLGIGVGGVMAIWDGVRGWKELKEGNAVGWLYFASMGSMLIATLAFTKLGAMIFGAASTGVGIILVVLVIVIAVLIEVFKDNKVQDWMERCYFGKFEEDERYQNPELEVHELELALNEMKG</sequence>
<dbReference type="Proteomes" id="UP001252270">
    <property type="component" value="Unassembled WGS sequence"/>
</dbReference>
<organism evidence="2 3">
    <name type="scientific">Halomonas mongoliensis</name>
    <dbReference type="NCBI Taxonomy" id="321265"/>
    <lineage>
        <taxon>Bacteria</taxon>
        <taxon>Pseudomonadati</taxon>
        <taxon>Pseudomonadota</taxon>
        <taxon>Gammaproteobacteria</taxon>
        <taxon>Oceanospirillales</taxon>
        <taxon>Halomonadaceae</taxon>
        <taxon>Halomonas</taxon>
    </lineage>
</organism>
<name>A0ABU1GRD5_9GAMM</name>
<dbReference type="NCBIfam" id="NF041559">
    <property type="entry name" value="BTH_I2691_fam"/>
    <property type="match status" value="1"/>
</dbReference>
<dbReference type="EMBL" id="JARWAL010000029">
    <property type="protein sequence ID" value="MDR5894400.1"/>
    <property type="molecule type" value="Genomic_DNA"/>
</dbReference>
<reference evidence="2 3" key="1">
    <citation type="submission" date="2023-04" db="EMBL/GenBank/DDBJ databases">
        <title>A long-awaited taxogenomic arrangement of the family Halomonadaceae.</title>
        <authorList>
            <person name="De La Haba R."/>
            <person name="Chuvochina M."/>
            <person name="Wittouck S."/>
            <person name="Arahal D.R."/>
            <person name="Sanchez-Porro C."/>
            <person name="Hugenholtz P."/>
            <person name="Ventosa A."/>
        </authorList>
    </citation>
    <scope>NUCLEOTIDE SEQUENCE [LARGE SCALE GENOMIC DNA]</scope>
    <source>
        <strain evidence="2 3">DSM 17332</strain>
    </source>
</reference>